<dbReference type="EMBL" id="AGCK01000331">
    <property type="protein sequence ID" value="EHM37989.1"/>
    <property type="molecule type" value="Genomic_DNA"/>
</dbReference>
<organism evidence="1 2">
    <name type="scientific">Flavonifractor plautii ATCC 29863</name>
    <dbReference type="NCBI Taxonomy" id="411475"/>
    <lineage>
        <taxon>Bacteria</taxon>
        <taxon>Bacillati</taxon>
        <taxon>Bacillota</taxon>
        <taxon>Clostridia</taxon>
        <taxon>Eubacteriales</taxon>
        <taxon>Oscillospiraceae</taxon>
        <taxon>Flavonifractor</taxon>
    </lineage>
</organism>
<dbReference type="AlphaFoldDB" id="G9YX17"/>
<dbReference type="Proteomes" id="UP000004459">
    <property type="component" value="Unassembled WGS sequence"/>
</dbReference>
<sequence length="45" mass="5301">MFFGMEHLYDTICHNVLQLFDIFENLVVLHRISSGKLEVKFSSQN</sequence>
<name>G9YX17_FLAPL</name>
<evidence type="ECO:0000313" key="2">
    <source>
        <dbReference type="Proteomes" id="UP000004459"/>
    </source>
</evidence>
<dbReference type="HOGENOM" id="CLU_3200115_0_0_9"/>
<evidence type="ECO:0000313" key="1">
    <source>
        <dbReference type="EMBL" id="EHM37989.1"/>
    </source>
</evidence>
<comment type="caution">
    <text evidence="1">The sequence shown here is derived from an EMBL/GenBank/DDBJ whole genome shotgun (WGS) entry which is preliminary data.</text>
</comment>
<protein>
    <submittedName>
        <fullName evidence="1">Uncharacterized protein</fullName>
    </submittedName>
</protein>
<gene>
    <name evidence="1" type="ORF">HMPREF0372_04085</name>
</gene>
<reference evidence="1 2" key="1">
    <citation type="submission" date="2011-08" db="EMBL/GenBank/DDBJ databases">
        <authorList>
            <person name="Weinstock G."/>
            <person name="Sodergren E."/>
            <person name="Clifton S."/>
            <person name="Fulton L."/>
            <person name="Fulton B."/>
            <person name="Courtney L."/>
            <person name="Fronick C."/>
            <person name="Harrison M."/>
            <person name="Strong C."/>
            <person name="Farmer C."/>
            <person name="Delahaunty K."/>
            <person name="Markovic C."/>
            <person name="Hall O."/>
            <person name="Minx P."/>
            <person name="Tomlinson C."/>
            <person name="Mitreva M."/>
            <person name="Hou S."/>
            <person name="Chen J."/>
            <person name="Wollam A."/>
            <person name="Pepin K.H."/>
            <person name="Johnson M."/>
            <person name="Bhonagiri V."/>
            <person name="Zhang X."/>
            <person name="Suruliraj S."/>
            <person name="Warren W."/>
            <person name="Chinwalla A."/>
            <person name="Mardis E.R."/>
            <person name="Wilson R.K."/>
        </authorList>
    </citation>
    <scope>NUCLEOTIDE SEQUENCE [LARGE SCALE GENOMIC DNA]</scope>
    <source>
        <strain evidence="1 2">ATCC 29863</strain>
    </source>
</reference>
<proteinExistence type="predicted"/>
<accession>G9YX17</accession>